<comment type="caution">
    <text evidence="2">The sequence shown here is derived from an EMBL/GenBank/DDBJ whole genome shotgun (WGS) entry which is preliminary data.</text>
</comment>
<dbReference type="AlphaFoldDB" id="A0A7J7X9H9"/>
<sequence length="84" mass="9138">MRWSQSPESTPRETHCAGYTPSHRNKQIQVTTGTGTETGYRPATQAHNSHTAPGAPSDWYLQAWMGPYHDGKPGQVVGTSAART</sequence>
<organism evidence="2 3">
    <name type="scientific">Pipistrellus kuhlii</name>
    <name type="common">Kuhl's pipistrelle</name>
    <dbReference type="NCBI Taxonomy" id="59472"/>
    <lineage>
        <taxon>Eukaryota</taxon>
        <taxon>Metazoa</taxon>
        <taxon>Chordata</taxon>
        <taxon>Craniata</taxon>
        <taxon>Vertebrata</taxon>
        <taxon>Euteleostomi</taxon>
        <taxon>Mammalia</taxon>
        <taxon>Eutheria</taxon>
        <taxon>Laurasiatheria</taxon>
        <taxon>Chiroptera</taxon>
        <taxon>Yangochiroptera</taxon>
        <taxon>Vespertilionidae</taxon>
        <taxon>Pipistrellus</taxon>
    </lineage>
</organism>
<evidence type="ECO:0000313" key="3">
    <source>
        <dbReference type="Proteomes" id="UP000558488"/>
    </source>
</evidence>
<feature type="region of interest" description="Disordered" evidence="1">
    <location>
        <begin position="1"/>
        <end position="54"/>
    </location>
</feature>
<dbReference type="EMBL" id="JACAGB010000008">
    <property type="protein sequence ID" value="KAF6346305.1"/>
    <property type="molecule type" value="Genomic_DNA"/>
</dbReference>
<protein>
    <submittedName>
        <fullName evidence="2">Cold inducible RNA binding protein</fullName>
    </submittedName>
</protein>
<reference evidence="2 3" key="1">
    <citation type="journal article" date="2020" name="Nature">
        <title>Six reference-quality genomes reveal evolution of bat adaptations.</title>
        <authorList>
            <person name="Jebb D."/>
            <person name="Huang Z."/>
            <person name="Pippel M."/>
            <person name="Hughes G.M."/>
            <person name="Lavrichenko K."/>
            <person name="Devanna P."/>
            <person name="Winkler S."/>
            <person name="Jermiin L.S."/>
            <person name="Skirmuntt E.C."/>
            <person name="Katzourakis A."/>
            <person name="Burkitt-Gray L."/>
            <person name="Ray D.A."/>
            <person name="Sullivan K.A.M."/>
            <person name="Roscito J.G."/>
            <person name="Kirilenko B.M."/>
            <person name="Davalos L.M."/>
            <person name="Corthals A.P."/>
            <person name="Power M.L."/>
            <person name="Jones G."/>
            <person name="Ransome R.D."/>
            <person name="Dechmann D.K.N."/>
            <person name="Locatelli A.G."/>
            <person name="Puechmaille S.J."/>
            <person name="Fedrigo O."/>
            <person name="Jarvis E.D."/>
            <person name="Hiller M."/>
            <person name="Vernes S.C."/>
            <person name="Myers E.W."/>
            <person name="Teeling E.C."/>
        </authorList>
    </citation>
    <scope>NUCLEOTIDE SEQUENCE [LARGE SCALE GENOMIC DNA]</scope>
    <source>
        <strain evidence="2">MPipKuh1</strain>
        <tissue evidence="2">Flight muscle</tissue>
    </source>
</reference>
<evidence type="ECO:0000313" key="2">
    <source>
        <dbReference type="EMBL" id="KAF6346305.1"/>
    </source>
</evidence>
<evidence type="ECO:0000256" key="1">
    <source>
        <dbReference type="SAM" id="MobiDB-lite"/>
    </source>
</evidence>
<name>A0A7J7X9H9_PIPKU</name>
<gene>
    <name evidence="2" type="ORF">mPipKuh1_002861</name>
</gene>
<keyword evidence="3" id="KW-1185">Reference proteome</keyword>
<proteinExistence type="predicted"/>
<dbReference type="Proteomes" id="UP000558488">
    <property type="component" value="Unassembled WGS sequence"/>
</dbReference>
<accession>A0A7J7X9H9</accession>
<feature type="compositionally biased region" description="Polar residues" evidence="1">
    <location>
        <begin position="27"/>
        <end position="37"/>
    </location>
</feature>